<evidence type="ECO:0000256" key="1">
    <source>
        <dbReference type="SAM" id="MobiDB-lite"/>
    </source>
</evidence>
<feature type="transmembrane region" description="Helical" evidence="2">
    <location>
        <begin position="345"/>
        <end position="363"/>
    </location>
</feature>
<keyword evidence="2" id="KW-0812">Transmembrane</keyword>
<accession>A0A9P6JR25</accession>
<feature type="region of interest" description="Disordered" evidence="1">
    <location>
        <begin position="304"/>
        <end position="328"/>
    </location>
</feature>
<dbReference type="OrthoDB" id="2563669at2759"/>
<gene>
    <name evidence="3" type="ORF">CPB83DRAFT_284511</name>
</gene>
<dbReference type="AlphaFoldDB" id="A0A9P6JR25"/>
<protein>
    <submittedName>
        <fullName evidence="3">Uncharacterized protein</fullName>
    </submittedName>
</protein>
<proteinExistence type="predicted"/>
<dbReference type="Gene3D" id="2.60.120.260">
    <property type="entry name" value="Galactose-binding domain-like"/>
    <property type="match status" value="2"/>
</dbReference>
<evidence type="ECO:0000313" key="4">
    <source>
        <dbReference type="Proteomes" id="UP000807306"/>
    </source>
</evidence>
<dbReference type="Proteomes" id="UP000807306">
    <property type="component" value="Unassembled WGS sequence"/>
</dbReference>
<keyword evidence="2" id="KW-1133">Transmembrane helix</keyword>
<feature type="compositionally biased region" description="Low complexity" evidence="1">
    <location>
        <begin position="308"/>
        <end position="322"/>
    </location>
</feature>
<name>A0A9P6JR25_9AGAR</name>
<evidence type="ECO:0000313" key="3">
    <source>
        <dbReference type="EMBL" id="KAF9529115.1"/>
    </source>
</evidence>
<comment type="caution">
    <text evidence="3">The sequence shown here is derived from an EMBL/GenBank/DDBJ whole genome shotgun (WGS) entry which is preliminary data.</text>
</comment>
<evidence type="ECO:0000256" key="2">
    <source>
        <dbReference type="SAM" id="Phobius"/>
    </source>
</evidence>
<organism evidence="3 4">
    <name type="scientific">Crepidotus variabilis</name>
    <dbReference type="NCBI Taxonomy" id="179855"/>
    <lineage>
        <taxon>Eukaryota</taxon>
        <taxon>Fungi</taxon>
        <taxon>Dikarya</taxon>
        <taxon>Basidiomycota</taxon>
        <taxon>Agaricomycotina</taxon>
        <taxon>Agaricomycetes</taxon>
        <taxon>Agaricomycetidae</taxon>
        <taxon>Agaricales</taxon>
        <taxon>Agaricineae</taxon>
        <taxon>Crepidotaceae</taxon>
        <taxon>Crepidotus</taxon>
    </lineage>
</organism>
<keyword evidence="4" id="KW-1185">Reference proteome</keyword>
<keyword evidence="2" id="KW-0472">Membrane</keyword>
<reference evidence="3" key="1">
    <citation type="submission" date="2020-11" db="EMBL/GenBank/DDBJ databases">
        <authorList>
            <consortium name="DOE Joint Genome Institute"/>
            <person name="Ahrendt S."/>
            <person name="Riley R."/>
            <person name="Andreopoulos W."/>
            <person name="Labutti K."/>
            <person name="Pangilinan J."/>
            <person name="Ruiz-Duenas F.J."/>
            <person name="Barrasa J.M."/>
            <person name="Sanchez-Garcia M."/>
            <person name="Camarero S."/>
            <person name="Miyauchi S."/>
            <person name="Serrano A."/>
            <person name="Linde D."/>
            <person name="Babiker R."/>
            <person name="Drula E."/>
            <person name="Ayuso-Fernandez I."/>
            <person name="Pacheco R."/>
            <person name="Padilla G."/>
            <person name="Ferreira P."/>
            <person name="Barriuso J."/>
            <person name="Kellner H."/>
            <person name="Castanera R."/>
            <person name="Alfaro M."/>
            <person name="Ramirez L."/>
            <person name="Pisabarro A.G."/>
            <person name="Kuo A."/>
            <person name="Tritt A."/>
            <person name="Lipzen A."/>
            <person name="He G."/>
            <person name="Yan M."/>
            <person name="Ng V."/>
            <person name="Cullen D."/>
            <person name="Martin F."/>
            <person name="Rosso M.-N."/>
            <person name="Henrissat B."/>
            <person name="Hibbett D."/>
            <person name="Martinez A.T."/>
            <person name="Grigoriev I.V."/>
        </authorList>
    </citation>
    <scope>NUCLEOTIDE SEQUENCE</scope>
    <source>
        <strain evidence="3">CBS 506.95</strain>
    </source>
</reference>
<sequence>MDLNAVNRNITIDDFDSVLTYSDQAQWSTPDPSANNFTTNGSPWLTATYHNTTVKGASVSLNFTGAGVYLYGAQGPAYGSYELSIDGKVLKGTNYRQNGSNNASQLIFGASDLTFANHQLVLSNAGANGKEGNALLFDYAVVTAQMAPAGATVKDTTFEETDPGIKYSGTWASNKSPLFSGGGSAYTDDDGGSFEFSFEGSAIYIFGDKKNDHRGYTVTLDSQPSASFNGTSGCGGAFGLTCEQQNPCLKFLATNLGEGNHTVKVINNAKGPAQSSNSFFDLDSIVITVPSVYAPRNLSTSSSPFLNGSDSGSSDGSSSSGSSSGGSGSTGPIVFNGSSASPLPMTHSLLLLIFGIIFILRPWSNLRK</sequence>
<dbReference type="EMBL" id="MU157848">
    <property type="protein sequence ID" value="KAF9529115.1"/>
    <property type="molecule type" value="Genomic_DNA"/>
</dbReference>